<dbReference type="InterPro" id="IPR003594">
    <property type="entry name" value="HATPase_dom"/>
</dbReference>
<dbReference type="SMART" id="SM00448">
    <property type="entry name" value="REC"/>
    <property type="match status" value="1"/>
</dbReference>
<evidence type="ECO:0000256" key="2">
    <source>
        <dbReference type="ARBA" id="ARBA00012438"/>
    </source>
</evidence>
<feature type="domain" description="Response regulatory" evidence="9">
    <location>
        <begin position="569"/>
        <end position="682"/>
    </location>
</feature>
<comment type="catalytic activity">
    <reaction evidence="1">
        <text>ATP + protein L-histidine = ADP + protein N-phospho-L-histidine.</text>
        <dbReference type="EC" id="2.7.13.3"/>
    </reaction>
</comment>
<evidence type="ECO:0000256" key="7">
    <source>
        <dbReference type="SAM" id="Phobius"/>
    </source>
</evidence>
<accession>A0AAP3SI10</accession>
<dbReference type="InterPro" id="IPR004358">
    <property type="entry name" value="Sig_transdc_His_kin-like_C"/>
</dbReference>
<dbReference type="SMART" id="SM00388">
    <property type="entry name" value="HisKA"/>
    <property type="match status" value="1"/>
</dbReference>
<dbReference type="SUPFAM" id="SSF55874">
    <property type="entry name" value="ATPase domain of HSP90 chaperone/DNA topoisomerase II/histidine kinase"/>
    <property type="match status" value="1"/>
</dbReference>
<dbReference type="EC" id="2.7.13.3" evidence="2"/>
<keyword evidence="10" id="KW-0067">ATP-binding</keyword>
<evidence type="ECO:0000313" key="10">
    <source>
        <dbReference type="EMBL" id="MDC2237041.1"/>
    </source>
</evidence>
<dbReference type="GO" id="GO:0005886">
    <property type="term" value="C:plasma membrane"/>
    <property type="evidence" value="ECO:0007669"/>
    <property type="project" value="TreeGrafter"/>
</dbReference>
<feature type="domain" description="Histidine kinase" evidence="8">
    <location>
        <begin position="334"/>
        <end position="546"/>
    </location>
</feature>
<evidence type="ECO:0000259" key="9">
    <source>
        <dbReference type="PROSITE" id="PS50110"/>
    </source>
</evidence>
<dbReference type="CDD" id="cd16922">
    <property type="entry name" value="HATPase_EvgS-ArcB-TorS-like"/>
    <property type="match status" value="1"/>
</dbReference>
<dbReference type="PRINTS" id="PR00344">
    <property type="entry name" value="BCTRLSENSOR"/>
</dbReference>
<evidence type="ECO:0000256" key="4">
    <source>
        <dbReference type="ARBA" id="ARBA00022679"/>
    </source>
</evidence>
<dbReference type="EMBL" id="JAQNVG010000025">
    <property type="protein sequence ID" value="MDC2237041.1"/>
    <property type="molecule type" value="Genomic_DNA"/>
</dbReference>
<dbReference type="GO" id="GO:0009927">
    <property type="term" value="F:histidine phosphotransfer kinase activity"/>
    <property type="evidence" value="ECO:0007669"/>
    <property type="project" value="TreeGrafter"/>
</dbReference>
<feature type="modified residue" description="4-aspartylphosphate" evidence="6">
    <location>
        <position position="617"/>
    </location>
</feature>
<evidence type="ECO:0000256" key="5">
    <source>
        <dbReference type="ARBA" id="ARBA00022777"/>
    </source>
</evidence>
<reference evidence="10" key="1">
    <citation type="submission" date="2022-10" db="EMBL/GenBank/DDBJ databases">
        <title>Human gut microbiome strain richness.</title>
        <authorList>
            <person name="Chen-Liaw A."/>
        </authorList>
    </citation>
    <scope>NUCLEOTIDE SEQUENCE</scope>
    <source>
        <strain evidence="10">1001283st1_A3_1001283B150304_161114</strain>
    </source>
</reference>
<feature type="transmembrane region" description="Helical" evidence="7">
    <location>
        <begin position="7"/>
        <end position="27"/>
    </location>
</feature>
<comment type="caution">
    <text evidence="10">The sequence shown here is derived from an EMBL/GenBank/DDBJ whole genome shotgun (WGS) entry which is preliminary data.</text>
</comment>
<dbReference type="FunFam" id="3.30.565.10:FF:000006">
    <property type="entry name" value="Sensor histidine kinase WalK"/>
    <property type="match status" value="1"/>
</dbReference>
<dbReference type="CDD" id="cd17546">
    <property type="entry name" value="REC_hyHK_CKI1_RcsC-like"/>
    <property type="match status" value="1"/>
</dbReference>
<evidence type="ECO:0000313" key="11">
    <source>
        <dbReference type="Proteomes" id="UP001217776"/>
    </source>
</evidence>
<dbReference type="Pfam" id="PF02518">
    <property type="entry name" value="HATPase_c"/>
    <property type="match status" value="1"/>
</dbReference>
<dbReference type="GO" id="GO:0000155">
    <property type="term" value="F:phosphorelay sensor kinase activity"/>
    <property type="evidence" value="ECO:0007669"/>
    <property type="project" value="InterPro"/>
</dbReference>
<dbReference type="Pfam" id="PF00072">
    <property type="entry name" value="Response_reg"/>
    <property type="match status" value="1"/>
</dbReference>
<dbReference type="Gene3D" id="1.10.287.130">
    <property type="match status" value="1"/>
</dbReference>
<organism evidence="10 11">
    <name type="scientific">Bacteroides thetaiotaomicron</name>
    <dbReference type="NCBI Taxonomy" id="818"/>
    <lineage>
        <taxon>Bacteria</taxon>
        <taxon>Pseudomonadati</taxon>
        <taxon>Bacteroidota</taxon>
        <taxon>Bacteroidia</taxon>
        <taxon>Bacteroidales</taxon>
        <taxon>Bacteroidaceae</taxon>
        <taxon>Bacteroides</taxon>
    </lineage>
</organism>
<evidence type="ECO:0000256" key="6">
    <source>
        <dbReference type="PROSITE-ProRule" id="PRU00169"/>
    </source>
</evidence>
<keyword evidence="7" id="KW-0812">Transmembrane</keyword>
<dbReference type="AlphaFoldDB" id="A0AAP3SI10"/>
<keyword evidence="4" id="KW-0808">Transferase</keyword>
<protein>
    <recommendedName>
        <fullName evidence="2">histidine kinase</fullName>
        <ecNumber evidence="2">2.7.13.3</ecNumber>
    </recommendedName>
</protein>
<evidence type="ECO:0000259" key="8">
    <source>
        <dbReference type="PROSITE" id="PS50109"/>
    </source>
</evidence>
<keyword evidence="7" id="KW-0472">Membrane</keyword>
<keyword evidence="7" id="KW-1133">Transmembrane helix</keyword>
<dbReference type="Proteomes" id="UP001217776">
    <property type="component" value="Unassembled WGS sequence"/>
</dbReference>
<gene>
    <name evidence="10" type="ORF">PO127_14950</name>
</gene>
<dbReference type="GO" id="GO:0005524">
    <property type="term" value="F:ATP binding"/>
    <property type="evidence" value="ECO:0007669"/>
    <property type="project" value="UniProtKB-KW"/>
</dbReference>
<dbReference type="Gene3D" id="3.30.565.10">
    <property type="entry name" value="Histidine kinase-like ATPase, C-terminal domain"/>
    <property type="match status" value="1"/>
</dbReference>
<dbReference type="Gene3D" id="3.30.450.20">
    <property type="entry name" value="PAS domain"/>
    <property type="match status" value="1"/>
</dbReference>
<dbReference type="Pfam" id="PF00512">
    <property type="entry name" value="HisKA"/>
    <property type="match status" value="1"/>
</dbReference>
<dbReference type="CDD" id="cd00082">
    <property type="entry name" value="HisKA"/>
    <property type="match status" value="1"/>
</dbReference>
<keyword evidence="5" id="KW-0418">Kinase</keyword>
<dbReference type="PROSITE" id="PS50110">
    <property type="entry name" value="RESPONSE_REGULATORY"/>
    <property type="match status" value="1"/>
</dbReference>
<dbReference type="PANTHER" id="PTHR43047">
    <property type="entry name" value="TWO-COMPONENT HISTIDINE PROTEIN KINASE"/>
    <property type="match status" value="1"/>
</dbReference>
<name>A0AAP3SI10_BACT4</name>
<dbReference type="SUPFAM" id="SSF47384">
    <property type="entry name" value="Homodimeric domain of signal transducing histidine kinase"/>
    <property type="match status" value="1"/>
</dbReference>
<dbReference type="InterPro" id="IPR036097">
    <property type="entry name" value="HisK_dim/P_sf"/>
</dbReference>
<dbReference type="InterPro" id="IPR001789">
    <property type="entry name" value="Sig_transdc_resp-reg_receiver"/>
</dbReference>
<evidence type="ECO:0000256" key="1">
    <source>
        <dbReference type="ARBA" id="ARBA00000085"/>
    </source>
</evidence>
<sequence>MNKKTMILIMVVSITVVLFMSLWSMSAKENSEKILLFTPLPLLCVIASLLRLQKKAQKEKELRLINTMPLFYMREETVLDENGKIVDLIYRDVNDRFATEILKREDCIGKFNSELFPDSMPIFLQNSNLAKQTEKPVNFQYYYSDNDTFFEIMVLPSEEGRFMEYFCMDCTRLYRVRRELKEFSEKMALALEVSNVYPWRWNIDKQNGDCQTITRDETGKLVYDSVFIKEDEVFSHIDSNDRMRVRKAVDDLIAGRTHIMKEEYRTNPVATGHNNLEWVEATAVVGERDSDGRPVSLVGSLQIITRRKKMEEELILAKAHAEESNKLKSAFLANMSHEIRTPLNAIVGFSGLIVNEKDENKRNKYVQLIESNNELLLKLIGDILDLSKVEAGSMEYTHSEFDLNKLMEDMNGTLQLRLDKKKQVVLSYKCGLEQCVIRSERNRLTQLVTNLVTNAIKFTEHGTINFGYELRNDMLRFYVSDTGCGIPKEKQKDIFNRFIKLNDFKQGFGLGLPICKSIVNDLGGEIGVESEEGKGSTFWFTIPYVPVEKTVKTDAPVRITVASPSAKSNILVAEDNESNYELVSAILSDDYNLFHAWNGRQAIEMFKECNPQLILMDINMPEMDGYEATRAIRKLSTDIPILALTAYAYASDEERILASGMNAYMSKPVNAQQLCIRIDSLLNGNVT</sequence>
<dbReference type="InterPro" id="IPR011006">
    <property type="entry name" value="CheY-like_superfamily"/>
</dbReference>
<dbReference type="Gene3D" id="3.40.50.2300">
    <property type="match status" value="1"/>
</dbReference>
<dbReference type="InterPro" id="IPR003661">
    <property type="entry name" value="HisK_dim/P_dom"/>
</dbReference>
<dbReference type="SUPFAM" id="SSF52172">
    <property type="entry name" value="CheY-like"/>
    <property type="match status" value="1"/>
</dbReference>
<dbReference type="PROSITE" id="PS50109">
    <property type="entry name" value="HIS_KIN"/>
    <property type="match status" value="1"/>
</dbReference>
<keyword evidence="10" id="KW-0547">Nucleotide-binding</keyword>
<dbReference type="SMART" id="SM00387">
    <property type="entry name" value="HATPase_c"/>
    <property type="match status" value="1"/>
</dbReference>
<dbReference type="PANTHER" id="PTHR43047:SF72">
    <property type="entry name" value="OSMOSENSING HISTIDINE PROTEIN KINASE SLN1"/>
    <property type="match status" value="1"/>
</dbReference>
<keyword evidence="3 6" id="KW-0597">Phosphoprotein</keyword>
<proteinExistence type="predicted"/>
<dbReference type="InterPro" id="IPR005467">
    <property type="entry name" value="His_kinase_dom"/>
</dbReference>
<dbReference type="InterPro" id="IPR036890">
    <property type="entry name" value="HATPase_C_sf"/>
</dbReference>
<evidence type="ECO:0000256" key="3">
    <source>
        <dbReference type="ARBA" id="ARBA00022553"/>
    </source>
</evidence>
<dbReference type="RefSeq" id="WP_195600802.1">
    <property type="nucleotide sequence ID" value="NZ_JADNKL010000004.1"/>
</dbReference>